<dbReference type="Proteomes" id="UP000275267">
    <property type="component" value="Unassembled WGS sequence"/>
</dbReference>
<protein>
    <submittedName>
        <fullName evidence="1">Uncharacterized protein</fullName>
    </submittedName>
</protein>
<comment type="caution">
    <text evidence="1">The sequence shown here is derived from an EMBL/GenBank/DDBJ whole genome shotgun (WGS) entry which is preliminary data.</text>
</comment>
<accession>A0A3L6SI31</accession>
<reference evidence="2" key="1">
    <citation type="journal article" date="2019" name="Nat. Commun.">
        <title>The genome of broomcorn millet.</title>
        <authorList>
            <person name="Zou C."/>
            <person name="Miki D."/>
            <person name="Li D."/>
            <person name="Tang Q."/>
            <person name="Xiao L."/>
            <person name="Rajput S."/>
            <person name="Deng P."/>
            <person name="Jia W."/>
            <person name="Huang R."/>
            <person name="Zhang M."/>
            <person name="Sun Y."/>
            <person name="Hu J."/>
            <person name="Fu X."/>
            <person name="Schnable P.S."/>
            <person name="Li F."/>
            <person name="Zhang H."/>
            <person name="Feng B."/>
            <person name="Zhu X."/>
            <person name="Liu R."/>
            <person name="Schnable J.C."/>
            <person name="Zhu J.-K."/>
            <person name="Zhang H."/>
        </authorList>
    </citation>
    <scope>NUCLEOTIDE SEQUENCE [LARGE SCALE GENOMIC DNA]</scope>
</reference>
<evidence type="ECO:0000313" key="1">
    <source>
        <dbReference type="EMBL" id="RLN22246.1"/>
    </source>
</evidence>
<dbReference type="AlphaFoldDB" id="A0A3L6SI31"/>
<gene>
    <name evidence="1" type="ORF">C2845_PM07G20290</name>
</gene>
<keyword evidence="2" id="KW-1185">Reference proteome</keyword>
<organism evidence="1 2">
    <name type="scientific">Panicum miliaceum</name>
    <name type="common">Proso millet</name>
    <name type="synonym">Broomcorn millet</name>
    <dbReference type="NCBI Taxonomy" id="4540"/>
    <lineage>
        <taxon>Eukaryota</taxon>
        <taxon>Viridiplantae</taxon>
        <taxon>Streptophyta</taxon>
        <taxon>Embryophyta</taxon>
        <taxon>Tracheophyta</taxon>
        <taxon>Spermatophyta</taxon>
        <taxon>Magnoliopsida</taxon>
        <taxon>Liliopsida</taxon>
        <taxon>Poales</taxon>
        <taxon>Poaceae</taxon>
        <taxon>PACMAD clade</taxon>
        <taxon>Panicoideae</taxon>
        <taxon>Panicodae</taxon>
        <taxon>Paniceae</taxon>
        <taxon>Panicinae</taxon>
        <taxon>Panicum</taxon>
        <taxon>Panicum sect. Panicum</taxon>
    </lineage>
</organism>
<proteinExistence type="predicted"/>
<evidence type="ECO:0000313" key="2">
    <source>
        <dbReference type="Proteomes" id="UP000275267"/>
    </source>
</evidence>
<sequence length="155" mass="16763">MAVELGFAVEAVRPLHRRISVLQSFGVFYGDAFGRFQFPSISGDGGEYGVVSGEIFRRSVTSSFGAKGERTLSSPVSQVLAGLLAWPATAAASSVNPRTGVRARSFIVSSSRRDCGPFASMLQSGWRTSWRFGGWTMLKLPSTAEVVDGEWWSMS</sequence>
<dbReference type="EMBL" id="PQIB02000004">
    <property type="protein sequence ID" value="RLN22246.1"/>
    <property type="molecule type" value="Genomic_DNA"/>
</dbReference>
<name>A0A3L6SI31_PANMI</name>